<evidence type="ECO:0000313" key="2">
    <source>
        <dbReference type="EMBL" id="QRI54034.1"/>
    </source>
</evidence>
<evidence type="ECO:0000256" key="1">
    <source>
        <dbReference type="SAM" id="Phobius"/>
    </source>
</evidence>
<dbReference type="Proteomes" id="UP000663464">
    <property type="component" value="Chromosome"/>
</dbReference>
<keyword evidence="1" id="KW-0472">Membrane</keyword>
<keyword evidence="1" id="KW-0812">Transmembrane</keyword>
<protein>
    <submittedName>
        <fullName evidence="2">Uncharacterized protein</fullName>
    </submittedName>
</protein>
<evidence type="ECO:0000313" key="3">
    <source>
        <dbReference type="Proteomes" id="UP000663464"/>
    </source>
</evidence>
<dbReference type="EMBL" id="CP069280">
    <property type="protein sequence ID" value="QRI54034.1"/>
    <property type="molecule type" value="Genomic_DNA"/>
</dbReference>
<accession>A0ABD7CLD9</accession>
<dbReference type="AlphaFoldDB" id="A0ABD7CLD9"/>
<proteinExistence type="predicted"/>
<gene>
    <name evidence="2" type="ORF">JQS73_02620</name>
</gene>
<name>A0ABD7CLD9_CLOBO</name>
<dbReference type="RefSeq" id="WP_162832534.1">
    <property type="nucleotide sequence ID" value="NZ_CP069280.1"/>
</dbReference>
<reference evidence="2 3" key="1">
    <citation type="journal article" date="2014" name="J. Infect. Dis.">
        <title>Molecular characterization of a novel botulinum neurotoxin type H gene.</title>
        <authorList>
            <person name="Dover N."/>
            <person name="Barash J.R."/>
            <person name="Hill K.K."/>
            <person name="Xie G."/>
            <person name="Arnon S.S."/>
        </authorList>
    </citation>
    <scope>NUCLEOTIDE SEQUENCE [LARGE SCALE GENOMIC DNA]</scope>
    <source>
        <strain evidence="2 3">IBCA10-7060</strain>
    </source>
</reference>
<feature type="transmembrane region" description="Helical" evidence="1">
    <location>
        <begin position="6"/>
        <end position="23"/>
    </location>
</feature>
<keyword evidence="1" id="KW-1133">Transmembrane helix</keyword>
<feature type="transmembrane region" description="Helical" evidence="1">
    <location>
        <begin position="35"/>
        <end position="53"/>
    </location>
</feature>
<sequence>MTKVGQAITAIYSLLIVTAIIVLDIKKMIKNSKMGWVAVALTPVFILLINMVWRC</sequence>
<organism evidence="2 3">
    <name type="scientific">Clostridium botulinum</name>
    <dbReference type="NCBI Taxonomy" id="1491"/>
    <lineage>
        <taxon>Bacteria</taxon>
        <taxon>Bacillati</taxon>
        <taxon>Bacillota</taxon>
        <taxon>Clostridia</taxon>
        <taxon>Eubacteriales</taxon>
        <taxon>Clostridiaceae</taxon>
        <taxon>Clostridium</taxon>
    </lineage>
</organism>